<dbReference type="InterPro" id="IPR010982">
    <property type="entry name" value="Lambda_DNA-bd_dom_sf"/>
</dbReference>
<sequence>MPVKRKPTPKNTAKAKAAEPEPAKPAGMSQTEIATLLGVTQQRVSQLIQQGVFQTANGRLSPWQAVPAYIRSIKVDDGTARIRAAKAIEIETRNAKERSELISLEDVNYAVGMIASKFCGELAGVAAASTRDLGLREIIQSHLTAAILRFKASLDAVAADAKAGRPIVDDGGSDDED</sequence>
<dbReference type="AlphaFoldDB" id="A0A0R3N337"/>
<evidence type="ECO:0000313" key="3">
    <source>
        <dbReference type="Proteomes" id="UP000051660"/>
    </source>
</evidence>
<proteinExistence type="predicted"/>
<gene>
    <name evidence="2" type="ORF">CQ14_03045</name>
</gene>
<dbReference type="Proteomes" id="UP000051660">
    <property type="component" value="Unassembled WGS sequence"/>
</dbReference>
<dbReference type="Gene3D" id="1.10.260.40">
    <property type="entry name" value="lambda repressor-like DNA-binding domains"/>
    <property type="match status" value="1"/>
</dbReference>
<dbReference type="OrthoDB" id="9985776at2"/>
<reference evidence="2 3" key="1">
    <citation type="submission" date="2014-03" db="EMBL/GenBank/DDBJ databases">
        <title>Bradyrhizobium valentinum sp. nov., isolated from effective nodules of Lupinus mariae-josephae, a lupine endemic of basic-lime soils in Eastern Spain.</title>
        <authorList>
            <person name="Duran D."/>
            <person name="Rey L."/>
            <person name="Navarro A."/>
            <person name="Busquets A."/>
            <person name="Imperial J."/>
            <person name="Ruiz-Argueso T."/>
        </authorList>
    </citation>
    <scope>NUCLEOTIDE SEQUENCE [LARGE SCALE GENOMIC DNA]</scope>
    <source>
        <strain evidence="2 3">CCBAU 23086</strain>
    </source>
</reference>
<organism evidence="2 3">
    <name type="scientific">Bradyrhizobium lablabi</name>
    <dbReference type="NCBI Taxonomy" id="722472"/>
    <lineage>
        <taxon>Bacteria</taxon>
        <taxon>Pseudomonadati</taxon>
        <taxon>Pseudomonadota</taxon>
        <taxon>Alphaproteobacteria</taxon>
        <taxon>Hyphomicrobiales</taxon>
        <taxon>Nitrobacteraceae</taxon>
        <taxon>Bradyrhizobium</taxon>
    </lineage>
</organism>
<evidence type="ECO:0000256" key="1">
    <source>
        <dbReference type="SAM" id="MobiDB-lite"/>
    </source>
</evidence>
<accession>A0A0R3N337</accession>
<dbReference type="EMBL" id="LLYB01000046">
    <property type="protein sequence ID" value="KRR26478.1"/>
    <property type="molecule type" value="Genomic_DNA"/>
</dbReference>
<feature type="region of interest" description="Disordered" evidence="1">
    <location>
        <begin position="1"/>
        <end position="28"/>
    </location>
</feature>
<protein>
    <submittedName>
        <fullName evidence="2">Uncharacterized protein</fullName>
    </submittedName>
</protein>
<dbReference type="GO" id="GO:0003677">
    <property type="term" value="F:DNA binding"/>
    <property type="evidence" value="ECO:0007669"/>
    <property type="project" value="InterPro"/>
</dbReference>
<evidence type="ECO:0000313" key="2">
    <source>
        <dbReference type="EMBL" id="KRR26478.1"/>
    </source>
</evidence>
<dbReference type="RefSeq" id="WP_057857154.1">
    <property type="nucleotide sequence ID" value="NZ_LLYB01000046.1"/>
</dbReference>
<comment type="caution">
    <text evidence="2">The sequence shown here is derived from an EMBL/GenBank/DDBJ whole genome shotgun (WGS) entry which is preliminary data.</text>
</comment>
<name>A0A0R3N337_9BRAD</name>